<keyword evidence="5 12" id="KW-1133">Transmembrane helix</keyword>
<evidence type="ECO:0000256" key="5">
    <source>
        <dbReference type="ARBA" id="ARBA00022989"/>
    </source>
</evidence>
<dbReference type="FunFam" id="1.10.287.70:FF:000105">
    <property type="entry name" value="Eye-enriched kainate receptor, isoform A"/>
    <property type="match status" value="1"/>
</dbReference>
<evidence type="ECO:0000256" key="10">
    <source>
        <dbReference type="ARBA" id="ARBA00023286"/>
    </source>
</evidence>
<name>A0A0L7LUE3_OPEBR</name>
<dbReference type="EMBL" id="JTDY01000067">
    <property type="protein sequence ID" value="KOB79075.1"/>
    <property type="molecule type" value="Genomic_DNA"/>
</dbReference>
<protein>
    <submittedName>
        <fullName evidence="14">Ionotropic glutamate receptor</fullName>
    </submittedName>
</protein>
<keyword evidence="8 14" id="KW-0675">Receptor</keyword>
<dbReference type="GO" id="GO:0016020">
    <property type="term" value="C:membrane"/>
    <property type="evidence" value="ECO:0007669"/>
    <property type="project" value="UniProtKB-SubCell"/>
</dbReference>
<feature type="transmembrane region" description="Helical" evidence="12">
    <location>
        <begin position="496"/>
        <end position="516"/>
    </location>
</feature>
<keyword evidence="9" id="KW-0325">Glycoprotein</keyword>
<dbReference type="PANTHER" id="PTHR18966">
    <property type="entry name" value="IONOTROPIC GLUTAMATE RECEPTOR"/>
    <property type="match status" value="1"/>
</dbReference>
<evidence type="ECO:0000256" key="2">
    <source>
        <dbReference type="ARBA" id="ARBA00008685"/>
    </source>
</evidence>
<evidence type="ECO:0000256" key="9">
    <source>
        <dbReference type="ARBA" id="ARBA00023180"/>
    </source>
</evidence>
<evidence type="ECO:0000256" key="3">
    <source>
        <dbReference type="ARBA" id="ARBA00022448"/>
    </source>
</evidence>
<feature type="transmembrane region" description="Helical" evidence="12">
    <location>
        <begin position="304"/>
        <end position="323"/>
    </location>
</feature>
<dbReference type="AlphaFoldDB" id="A0A0L7LUE3"/>
<dbReference type="SUPFAM" id="SSF53850">
    <property type="entry name" value="Periplasmic binding protein-like II"/>
    <property type="match status" value="1"/>
</dbReference>
<organism evidence="14 15">
    <name type="scientific">Operophtera brumata</name>
    <name type="common">Winter moth</name>
    <name type="synonym">Phalaena brumata</name>
    <dbReference type="NCBI Taxonomy" id="104452"/>
    <lineage>
        <taxon>Eukaryota</taxon>
        <taxon>Metazoa</taxon>
        <taxon>Ecdysozoa</taxon>
        <taxon>Arthropoda</taxon>
        <taxon>Hexapoda</taxon>
        <taxon>Insecta</taxon>
        <taxon>Pterygota</taxon>
        <taxon>Neoptera</taxon>
        <taxon>Endopterygota</taxon>
        <taxon>Lepidoptera</taxon>
        <taxon>Glossata</taxon>
        <taxon>Ditrysia</taxon>
        <taxon>Geometroidea</taxon>
        <taxon>Geometridae</taxon>
        <taxon>Larentiinae</taxon>
        <taxon>Operophtera</taxon>
    </lineage>
</organism>
<feature type="transmembrane region" description="Helical" evidence="12">
    <location>
        <begin position="376"/>
        <end position="394"/>
    </location>
</feature>
<keyword evidence="11" id="KW-0407">Ion channel</keyword>
<evidence type="ECO:0000256" key="8">
    <source>
        <dbReference type="ARBA" id="ARBA00023170"/>
    </source>
</evidence>
<comment type="caution">
    <text evidence="14">The sequence shown here is derived from an EMBL/GenBank/DDBJ whole genome shotgun (WGS) entry which is preliminary data.</text>
</comment>
<keyword evidence="6" id="KW-0406">Ion transport</keyword>
<sequence>MQKVLAEYTNKHPIIVRRLDPKASNQKIFKELYRFQESRILLDCHASRIMQYMKDASILYDKTEASTMVTYYQHYIFASMDAATVAEELRKLDCNSTWLSLTQYDDLKNSPLATRVGKWQGDPLASRAAVPDFELEALIMDDIANHIVKSLSKVENIQKPRNSICEIDADGLAIPWVDGIALQNQILNDRHTVGMWSSADRAGITATQSSIENHSKLKNSKEFRIISKRTRPYFDYKQNCTENCEDDRNPDIKFEGFAVDLVEAIFEILQKEENLNYTYKFIHSEDKEYVPEMFSFLNPYTLEVWLYIATAYCVVSMVLYICARISPADWENPEPCDKDPEFLENIWTFKNCVWLTMGSIMTQGCDILPKAFGTRWVCAMWWFFAVIVCQTYIAQLSASMTSALAEEPINSAEDLIKQNKILYGAYKHGTTLQFFKVNSPFRSDINRAILKLKEQTKLEKIKNKWWKDKYGAKKCKPLTVENDVEGDLEMINLQGAFIVLIGGLFLSLFITAAEFANEVRNIVTHKEVIIQELKASLNFFQLRKPVLRNPSRAPSIDLSEDGEKIEKMSGIQNFLEFEKEVQ</sequence>
<dbReference type="Pfam" id="PF00060">
    <property type="entry name" value="Lig_chan"/>
    <property type="match status" value="1"/>
</dbReference>
<evidence type="ECO:0000256" key="11">
    <source>
        <dbReference type="ARBA" id="ARBA00023303"/>
    </source>
</evidence>
<evidence type="ECO:0000256" key="4">
    <source>
        <dbReference type="ARBA" id="ARBA00022692"/>
    </source>
</evidence>
<dbReference type="Gene3D" id="3.40.190.10">
    <property type="entry name" value="Periplasmic binding protein-like II"/>
    <property type="match status" value="1"/>
</dbReference>
<keyword evidence="3" id="KW-0813">Transport</keyword>
<evidence type="ECO:0000259" key="13">
    <source>
        <dbReference type="SMART" id="SM00079"/>
    </source>
</evidence>
<evidence type="ECO:0000256" key="6">
    <source>
        <dbReference type="ARBA" id="ARBA00023065"/>
    </source>
</evidence>
<keyword evidence="7 12" id="KW-0472">Membrane</keyword>
<evidence type="ECO:0000313" key="14">
    <source>
        <dbReference type="EMBL" id="KOB79075.1"/>
    </source>
</evidence>
<reference evidence="14 15" key="1">
    <citation type="journal article" date="2015" name="Genome Biol. Evol.">
        <title>The genome of winter moth (Operophtera brumata) provides a genomic perspective on sexual dimorphism and phenology.</title>
        <authorList>
            <person name="Derks M.F."/>
            <person name="Smit S."/>
            <person name="Salis L."/>
            <person name="Schijlen E."/>
            <person name="Bossers A."/>
            <person name="Mateman C."/>
            <person name="Pijl A.S."/>
            <person name="de Ridder D."/>
            <person name="Groenen M.A."/>
            <person name="Visser M.E."/>
            <person name="Megens H.J."/>
        </authorList>
    </citation>
    <scope>NUCLEOTIDE SEQUENCE [LARGE SCALE GENOMIC DNA]</scope>
    <source>
        <strain evidence="14">WM2013NL</strain>
        <tissue evidence="14">Head and thorax</tissue>
    </source>
</reference>
<gene>
    <name evidence="14" type="ORF">OBRU01_01279</name>
</gene>
<evidence type="ECO:0000256" key="1">
    <source>
        <dbReference type="ARBA" id="ARBA00004141"/>
    </source>
</evidence>
<dbReference type="SUPFAM" id="SSF81324">
    <property type="entry name" value="Voltage-gated potassium channels"/>
    <property type="match status" value="1"/>
</dbReference>
<dbReference type="Proteomes" id="UP000037510">
    <property type="component" value="Unassembled WGS sequence"/>
</dbReference>
<dbReference type="GO" id="GO:0015276">
    <property type="term" value="F:ligand-gated monoatomic ion channel activity"/>
    <property type="evidence" value="ECO:0007669"/>
    <property type="project" value="InterPro"/>
</dbReference>
<comment type="subcellular location">
    <subcellularLocation>
        <location evidence="1">Membrane</location>
        <topology evidence="1">Multi-pass membrane protein</topology>
    </subcellularLocation>
</comment>
<dbReference type="Gene3D" id="3.40.50.2300">
    <property type="match status" value="1"/>
</dbReference>
<accession>A0A0L7LUE3</accession>
<dbReference type="SMART" id="SM00079">
    <property type="entry name" value="PBPe"/>
    <property type="match status" value="1"/>
</dbReference>
<proteinExistence type="inferred from homology"/>
<keyword evidence="15" id="KW-1185">Reference proteome</keyword>
<dbReference type="Gene3D" id="1.10.287.70">
    <property type="match status" value="1"/>
</dbReference>
<evidence type="ECO:0000256" key="12">
    <source>
        <dbReference type="SAM" id="Phobius"/>
    </source>
</evidence>
<dbReference type="InterPro" id="IPR015683">
    <property type="entry name" value="Ionotropic_Glu_rcpt"/>
</dbReference>
<evidence type="ECO:0000313" key="15">
    <source>
        <dbReference type="Proteomes" id="UP000037510"/>
    </source>
</evidence>
<keyword evidence="10" id="KW-1071">Ligand-gated ion channel</keyword>
<keyword evidence="4 12" id="KW-0812">Transmembrane</keyword>
<dbReference type="InterPro" id="IPR001320">
    <property type="entry name" value="Iontro_rcpt_C"/>
</dbReference>
<evidence type="ECO:0000256" key="7">
    <source>
        <dbReference type="ARBA" id="ARBA00023136"/>
    </source>
</evidence>
<comment type="similarity">
    <text evidence="2">Belongs to the glutamate-gated ion channel (TC 1.A.10.1) family.</text>
</comment>
<dbReference type="STRING" id="104452.A0A0L7LUE3"/>
<feature type="domain" description="Ionotropic glutamate receptor C-terminal" evidence="13">
    <location>
        <begin position="224"/>
        <end position="468"/>
    </location>
</feature>